<organism evidence="1">
    <name type="scientific">viral metagenome</name>
    <dbReference type="NCBI Taxonomy" id="1070528"/>
    <lineage>
        <taxon>unclassified sequences</taxon>
        <taxon>metagenomes</taxon>
        <taxon>organismal metagenomes</taxon>
    </lineage>
</organism>
<accession>A0A6C0E164</accession>
<dbReference type="AlphaFoldDB" id="A0A6C0E164"/>
<reference evidence="1" key="1">
    <citation type="journal article" date="2020" name="Nature">
        <title>Giant virus diversity and host interactions through global metagenomics.</title>
        <authorList>
            <person name="Schulz F."/>
            <person name="Roux S."/>
            <person name="Paez-Espino D."/>
            <person name="Jungbluth S."/>
            <person name="Walsh D.A."/>
            <person name="Denef V.J."/>
            <person name="McMahon K.D."/>
            <person name="Konstantinidis K.T."/>
            <person name="Eloe-Fadrosh E.A."/>
            <person name="Kyrpides N.C."/>
            <person name="Woyke T."/>
        </authorList>
    </citation>
    <scope>NUCLEOTIDE SEQUENCE</scope>
    <source>
        <strain evidence="1">GVMAG-M-3300023179-103</strain>
    </source>
</reference>
<protein>
    <submittedName>
        <fullName evidence="1">Uncharacterized protein</fullName>
    </submittedName>
</protein>
<dbReference type="EMBL" id="MN739700">
    <property type="protein sequence ID" value="QHT22029.1"/>
    <property type="molecule type" value="Genomic_DNA"/>
</dbReference>
<evidence type="ECO:0000313" key="1">
    <source>
        <dbReference type="EMBL" id="QHT22029.1"/>
    </source>
</evidence>
<proteinExistence type="predicted"/>
<sequence>MSITRLKAKMSKRKIEEMSYSPKNDEIIQQPPIVKGKQTKKPTQTSMRYKGGGGDINVFLQSKLFSAMFSPTNPGWVKFVTAFSGLFVEEILLRILYFSFAPVFMIHSDRNIYDIFITFNGFILPEPTPDSETDSSPRVPPLCKISAINPDALFSTIGEIGQFRIDSYEIRQSDALYFLKRKGFDCLIYVLKHTCVNIDGDVQDLVEVCERVYYNGNWKSANMLFVLNVNQDW</sequence>
<name>A0A6C0E164_9ZZZZ</name>